<sequence length="177" mass="18217">MPLFSFEGRSPQVHPEAWVAPTATLVGDVVVEAGASIWYGVVLRADFGRIVVRAGANVQDNSVLHGGADPETEVGPGATVGHMCVVHGAVIGAEALIGNGATVQDGARIGARALVGAHSLVPPGMEVPEEVMVLGAPARVRGPLSDGARGWVSGNPEIYRALARRHAVGITEVVRLL</sequence>
<dbReference type="GO" id="GO:0016740">
    <property type="term" value="F:transferase activity"/>
    <property type="evidence" value="ECO:0007669"/>
    <property type="project" value="UniProtKB-KW"/>
</dbReference>
<dbReference type="SUPFAM" id="SSF51161">
    <property type="entry name" value="Trimeric LpxA-like enzymes"/>
    <property type="match status" value="1"/>
</dbReference>
<dbReference type="CDD" id="cd04645">
    <property type="entry name" value="LbH_gamma_CA_like"/>
    <property type="match status" value="1"/>
</dbReference>
<reference evidence="1 2" key="1">
    <citation type="submission" date="2017-09" db="EMBL/GenBank/DDBJ databases">
        <authorList>
            <person name="Ehlers B."/>
            <person name="Leendertz F.H."/>
        </authorList>
    </citation>
    <scope>NUCLEOTIDE SEQUENCE [LARGE SCALE GENOMIC DNA]</scope>
    <source>
        <strain evidence="1 2">DSM 46844</strain>
    </source>
</reference>
<evidence type="ECO:0000313" key="1">
    <source>
        <dbReference type="EMBL" id="SNX99206.1"/>
    </source>
</evidence>
<dbReference type="RefSeq" id="WP_097209108.1">
    <property type="nucleotide sequence ID" value="NZ_JACHXB010000002.1"/>
</dbReference>
<organism evidence="1 2">
    <name type="scientific">Geodermatophilus sabuli</name>
    <dbReference type="NCBI Taxonomy" id="1564158"/>
    <lineage>
        <taxon>Bacteria</taxon>
        <taxon>Bacillati</taxon>
        <taxon>Actinomycetota</taxon>
        <taxon>Actinomycetes</taxon>
        <taxon>Geodermatophilales</taxon>
        <taxon>Geodermatophilaceae</taxon>
        <taxon>Geodermatophilus</taxon>
    </lineage>
</organism>
<dbReference type="Gene3D" id="2.160.10.10">
    <property type="entry name" value="Hexapeptide repeat proteins"/>
    <property type="match status" value="1"/>
</dbReference>
<dbReference type="InterPro" id="IPR011004">
    <property type="entry name" value="Trimer_LpxA-like_sf"/>
</dbReference>
<gene>
    <name evidence="1" type="ORF">SAMN06893097_11582</name>
</gene>
<keyword evidence="2" id="KW-1185">Reference proteome</keyword>
<dbReference type="AlphaFoldDB" id="A0A285EM96"/>
<dbReference type="PANTHER" id="PTHR13061:SF29">
    <property type="entry name" value="GAMMA CARBONIC ANHYDRASE-LIKE 1, MITOCHONDRIAL-RELATED"/>
    <property type="match status" value="1"/>
</dbReference>
<dbReference type="InterPro" id="IPR001451">
    <property type="entry name" value="Hexapep"/>
</dbReference>
<dbReference type="OrthoDB" id="9803036at2"/>
<dbReference type="Proteomes" id="UP000219514">
    <property type="component" value="Unassembled WGS sequence"/>
</dbReference>
<proteinExistence type="predicted"/>
<dbReference type="EMBL" id="OBDO01000015">
    <property type="protein sequence ID" value="SNX99206.1"/>
    <property type="molecule type" value="Genomic_DNA"/>
</dbReference>
<keyword evidence="1" id="KW-0808">Transferase</keyword>
<protein>
    <submittedName>
        <fullName evidence="1">Carbonic anhydrase or acetyltransferase, isoleucine patch superfamily</fullName>
    </submittedName>
</protein>
<evidence type="ECO:0000313" key="2">
    <source>
        <dbReference type="Proteomes" id="UP000219514"/>
    </source>
</evidence>
<accession>A0A285EM96</accession>
<dbReference type="InterPro" id="IPR050484">
    <property type="entry name" value="Transf_Hexapept/Carb_Anhydrase"/>
</dbReference>
<name>A0A285EM96_9ACTN</name>
<dbReference type="InterPro" id="IPR047324">
    <property type="entry name" value="LbH_gamma_CA-like"/>
</dbReference>
<dbReference type="Pfam" id="PF00132">
    <property type="entry name" value="Hexapep"/>
    <property type="match status" value="1"/>
</dbReference>
<dbReference type="PANTHER" id="PTHR13061">
    <property type="entry name" value="DYNACTIN SUBUNIT P25"/>
    <property type="match status" value="1"/>
</dbReference>